<gene>
    <name evidence="2" type="ORF">EVOR1521_LOCUS4316</name>
</gene>
<organism evidence="2 3">
    <name type="scientific">Effrenium voratum</name>
    <dbReference type="NCBI Taxonomy" id="2562239"/>
    <lineage>
        <taxon>Eukaryota</taxon>
        <taxon>Sar</taxon>
        <taxon>Alveolata</taxon>
        <taxon>Dinophyceae</taxon>
        <taxon>Suessiales</taxon>
        <taxon>Symbiodiniaceae</taxon>
        <taxon>Effrenium</taxon>
    </lineage>
</organism>
<protein>
    <submittedName>
        <fullName evidence="2">Uncharacterized protein</fullName>
    </submittedName>
</protein>
<proteinExistence type="predicted"/>
<dbReference type="AlphaFoldDB" id="A0AA36MK74"/>
<keyword evidence="1" id="KW-1133">Transmembrane helix</keyword>
<keyword evidence="1" id="KW-0472">Membrane</keyword>
<sequence>MAESFSRVGLAVIGSLALVLVLLNVIFWWRFVAATDLGLHLIDGTCELTSEEFTRPVWPLKMGWSFPMTGPSWTDVPCQVQLKAEGEDTEVKGSTILHFTYWQGMVWEYLKDSCSHLVPKLKGEKFDCAFAKDGSGGFWAAYVGHFEELPHLPRLLLMKACGLSFLTLGPFLLICGKTLQGASAATARENEDEHMEYQKMMVEPDGI</sequence>
<keyword evidence="3" id="KW-1185">Reference proteome</keyword>
<evidence type="ECO:0000256" key="1">
    <source>
        <dbReference type="SAM" id="Phobius"/>
    </source>
</evidence>
<reference evidence="2" key="1">
    <citation type="submission" date="2023-08" db="EMBL/GenBank/DDBJ databases">
        <authorList>
            <person name="Chen Y."/>
            <person name="Shah S."/>
            <person name="Dougan E. K."/>
            <person name="Thang M."/>
            <person name="Chan C."/>
        </authorList>
    </citation>
    <scope>NUCLEOTIDE SEQUENCE</scope>
</reference>
<dbReference type="EMBL" id="CAUJNA010000282">
    <property type="protein sequence ID" value="CAJ1374896.1"/>
    <property type="molecule type" value="Genomic_DNA"/>
</dbReference>
<accession>A0AA36MK74</accession>
<evidence type="ECO:0000313" key="3">
    <source>
        <dbReference type="Proteomes" id="UP001178507"/>
    </source>
</evidence>
<comment type="caution">
    <text evidence="2">The sequence shown here is derived from an EMBL/GenBank/DDBJ whole genome shotgun (WGS) entry which is preliminary data.</text>
</comment>
<dbReference type="Proteomes" id="UP001178507">
    <property type="component" value="Unassembled WGS sequence"/>
</dbReference>
<name>A0AA36MK74_9DINO</name>
<evidence type="ECO:0000313" key="2">
    <source>
        <dbReference type="EMBL" id="CAJ1374896.1"/>
    </source>
</evidence>
<feature type="transmembrane region" description="Helical" evidence="1">
    <location>
        <begin position="7"/>
        <end position="29"/>
    </location>
</feature>
<keyword evidence="1" id="KW-0812">Transmembrane</keyword>